<dbReference type="RefSeq" id="WP_091168126.1">
    <property type="nucleotide sequence ID" value="NZ_FNCG01000006.1"/>
</dbReference>
<dbReference type="Proteomes" id="UP000199705">
    <property type="component" value="Unassembled WGS sequence"/>
</dbReference>
<reference evidence="3" key="1">
    <citation type="submission" date="2016-10" db="EMBL/GenBank/DDBJ databases">
        <authorList>
            <person name="Varghese N."/>
            <person name="Submissions S."/>
        </authorList>
    </citation>
    <scope>NUCLEOTIDE SEQUENCE [LARGE SCALE GENOMIC DNA]</scope>
    <source>
        <strain evidence="3">Gh-67</strain>
    </source>
</reference>
<accession>A0A1G7ZC58</accession>
<evidence type="ECO:0000313" key="3">
    <source>
        <dbReference type="Proteomes" id="UP000199705"/>
    </source>
</evidence>
<dbReference type="InterPro" id="IPR041351">
    <property type="entry name" value="Ig_GlcNase"/>
</dbReference>
<dbReference type="Pfam" id="PF18368">
    <property type="entry name" value="Ig_GlcNase"/>
    <property type="match status" value="1"/>
</dbReference>
<dbReference type="Gene3D" id="2.60.40.10">
    <property type="entry name" value="Immunoglobulins"/>
    <property type="match status" value="1"/>
</dbReference>
<sequence>MCRGDGSNNQNTGIAIAFFVHLRALKEQGGDDILPVIFSDNYISLAPGESRVIKCTYSTKNADDTTPYFPTPAWNLDIAESNGDCGFEDGLPKE</sequence>
<protein>
    <submittedName>
        <fullName evidence="2">Exo-1,4-beta-D-glucosaminidase</fullName>
    </submittedName>
</protein>
<dbReference type="EMBL" id="FNCG01000006">
    <property type="protein sequence ID" value="SDH06322.1"/>
    <property type="molecule type" value="Genomic_DNA"/>
</dbReference>
<dbReference type="STRING" id="551996.SAMN05192573_106209"/>
<gene>
    <name evidence="2" type="ORF">SAMN05192573_106209</name>
</gene>
<keyword evidence="3" id="KW-1185">Reference proteome</keyword>
<proteinExistence type="predicted"/>
<feature type="domain" description="Exo-beta-D-glucosaminidase Ig-fold" evidence="1">
    <location>
        <begin position="10"/>
        <end position="75"/>
    </location>
</feature>
<name>A0A1G7ZC58_9SPHI</name>
<dbReference type="InterPro" id="IPR013783">
    <property type="entry name" value="Ig-like_fold"/>
</dbReference>
<dbReference type="InterPro" id="IPR036156">
    <property type="entry name" value="Beta-gal/glucu_dom_sf"/>
</dbReference>
<organism evidence="2 3">
    <name type="scientific">Mucilaginibacter gossypii</name>
    <dbReference type="NCBI Taxonomy" id="551996"/>
    <lineage>
        <taxon>Bacteria</taxon>
        <taxon>Pseudomonadati</taxon>
        <taxon>Bacteroidota</taxon>
        <taxon>Sphingobacteriia</taxon>
        <taxon>Sphingobacteriales</taxon>
        <taxon>Sphingobacteriaceae</taxon>
        <taxon>Mucilaginibacter</taxon>
    </lineage>
</organism>
<evidence type="ECO:0000259" key="1">
    <source>
        <dbReference type="Pfam" id="PF18368"/>
    </source>
</evidence>
<evidence type="ECO:0000313" key="2">
    <source>
        <dbReference type="EMBL" id="SDH06322.1"/>
    </source>
</evidence>
<dbReference type="SUPFAM" id="SSF49303">
    <property type="entry name" value="beta-Galactosidase/glucuronidase domain"/>
    <property type="match status" value="1"/>
</dbReference>
<dbReference type="AlphaFoldDB" id="A0A1G7ZC58"/>